<dbReference type="Proteomes" id="UP000503462">
    <property type="component" value="Chromosome 4"/>
</dbReference>
<dbReference type="InterPro" id="IPR052337">
    <property type="entry name" value="SAT4-like"/>
</dbReference>
<evidence type="ECO:0000256" key="7">
    <source>
        <dbReference type="SAM" id="Phobius"/>
    </source>
</evidence>
<feature type="region of interest" description="Disordered" evidence="6">
    <location>
        <begin position="402"/>
        <end position="426"/>
    </location>
</feature>
<organism evidence="9 10">
    <name type="scientific">Peltaster fructicola</name>
    <dbReference type="NCBI Taxonomy" id="286661"/>
    <lineage>
        <taxon>Eukaryota</taxon>
        <taxon>Fungi</taxon>
        <taxon>Dikarya</taxon>
        <taxon>Ascomycota</taxon>
        <taxon>Pezizomycotina</taxon>
        <taxon>Dothideomycetes</taxon>
        <taxon>Dothideomycetes incertae sedis</taxon>
        <taxon>Peltaster</taxon>
    </lineage>
</organism>
<dbReference type="GO" id="GO:0016020">
    <property type="term" value="C:membrane"/>
    <property type="evidence" value="ECO:0007669"/>
    <property type="project" value="UniProtKB-SubCell"/>
</dbReference>
<evidence type="ECO:0000259" key="8">
    <source>
        <dbReference type="Pfam" id="PF20684"/>
    </source>
</evidence>
<evidence type="ECO:0000313" key="10">
    <source>
        <dbReference type="Proteomes" id="UP000503462"/>
    </source>
</evidence>
<feature type="transmembrane region" description="Helical" evidence="7">
    <location>
        <begin position="24"/>
        <end position="45"/>
    </location>
</feature>
<dbReference type="EMBL" id="CP051142">
    <property type="protein sequence ID" value="QIX01268.1"/>
    <property type="molecule type" value="Genomic_DNA"/>
</dbReference>
<dbReference type="OrthoDB" id="5413793at2759"/>
<feature type="compositionally biased region" description="Basic and acidic residues" evidence="6">
    <location>
        <begin position="298"/>
        <end position="308"/>
    </location>
</feature>
<feature type="transmembrane region" description="Helical" evidence="7">
    <location>
        <begin position="182"/>
        <end position="200"/>
    </location>
</feature>
<comment type="subcellular location">
    <subcellularLocation>
        <location evidence="1">Membrane</location>
        <topology evidence="1">Multi-pass membrane protein</topology>
    </subcellularLocation>
</comment>
<reference evidence="9 10" key="1">
    <citation type="journal article" date="2016" name="Sci. Rep.">
        <title>Peltaster fructicola genome reveals evolution from an invasive phytopathogen to an ectophytic parasite.</title>
        <authorList>
            <person name="Xu C."/>
            <person name="Chen H."/>
            <person name="Gleason M.L."/>
            <person name="Xu J.R."/>
            <person name="Liu H."/>
            <person name="Zhang R."/>
            <person name="Sun G."/>
        </authorList>
    </citation>
    <scope>NUCLEOTIDE SEQUENCE [LARGE SCALE GENOMIC DNA]</scope>
    <source>
        <strain evidence="9 10">LNHT1506</strain>
    </source>
</reference>
<accession>A0A6H0Y342</accession>
<evidence type="ECO:0000256" key="3">
    <source>
        <dbReference type="ARBA" id="ARBA00022989"/>
    </source>
</evidence>
<comment type="similarity">
    <text evidence="5">Belongs to the SAT4 family.</text>
</comment>
<dbReference type="PANTHER" id="PTHR33048">
    <property type="entry name" value="PTH11-LIKE INTEGRAL MEMBRANE PROTEIN (AFU_ORTHOLOGUE AFUA_5G11245)"/>
    <property type="match status" value="1"/>
</dbReference>
<dbReference type="AlphaFoldDB" id="A0A6H0Y342"/>
<evidence type="ECO:0000256" key="5">
    <source>
        <dbReference type="ARBA" id="ARBA00038359"/>
    </source>
</evidence>
<keyword evidence="3 7" id="KW-1133">Transmembrane helix</keyword>
<feature type="transmembrane region" description="Helical" evidence="7">
    <location>
        <begin position="134"/>
        <end position="154"/>
    </location>
</feature>
<feature type="domain" description="Rhodopsin" evidence="8">
    <location>
        <begin position="41"/>
        <end position="274"/>
    </location>
</feature>
<feature type="transmembrane region" description="Helical" evidence="7">
    <location>
        <begin position="57"/>
        <end position="79"/>
    </location>
</feature>
<keyword evidence="10" id="KW-1185">Reference proteome</keyword>
<sequence>MLTSRAAEHLGIWDDSVPNQSPKLVIVSIVFFIISSLVMLVRFAWRWAHQQRGWDDLMALCAYAILLIMTVFGFIAADYGFGKPSQYIMSTLPEALEYFYLYQICYKLLGGFTKLTFCFLYLRIFPQKSFNRLIIAVAVIIATGTFAFTIGTVFQCTPVERAWNHNIPGTCTSNTGFWYSHAAFNTFMDIVVYVLPIPLIRTLKLERGTKTGLISIFGLGAFVIAASIVRMVSLRSSALTTDPTWGSLDALMWTEIEGNTSVICCCMPALRVPVLNLWHKIFERTRAVTSRSRSIAPEQKDAAWDGPHRSTAQVGHGAANVKSSYTNNSSSSGSNSNSNSRKTGRAETWYERALKSLNRDETTMVMSRNSSQDELAKPEGVGHGVPEVMELGAIYKTTDLHVSTSDVKKEPKPERRMSLADFLKEG</sequence>
<feature type="compositionally biased region" description="Low complexity" evidence="6">
    <location>
        <begin position="323"/>
        <end position="340"/>
    </location>
</feature>
<evidence type="ECO:0000313" key="9">
    <source>
        <dbReference type="EMBL" id="QIX01268.1"/>
    </source>
</evidence>
<feature type="transmembrane region" description="Helical" evidence="7">
    <location>
        <begin position="99"/>
        <end position="122"/>
    </location>
</feature>
<gene>
    <name evidence="9" type="ORF">AMS68_006785</name>
</gene>
<feature type="region of interest" description="Disordered" evidence="6">
    <location>
        <begin position="290"/>
        <end position="347"/>
    </location>
</feature>
<keyword evidence="2 7" id="KW-0812">Transmembrane</keyword>
<evidence type="ECO:0000256" key="4">
    <source>
        <dbReference type="ARBA" id="ARBA00023136"/>
    </source>
</evidence>
<dbReference type="Pfam" id="PF20684">
    <property type="entry name" value="Fung_rhodopsin"/>
    <property type="match status" value="1"/>
</dbReference>
<feature type="compositionally biased region" description="Basic and acidic residues" evidence="6">
    <location>
        <begin position="406"/>
        <end position="426"/>
    </location>
</feature>
<evidence type="ECO:0000256" key="6">
    <source>
        <dbReference type="SAM" id="MobiDB-lite"/>
    </source>
</evidence>
<proteinExistence type="inferred from homology"/>
<keyword evidence="4 7" id="KW-0472">Membrane</keyword>
<feature type="transmembrane region" description="Helical" evidence="7">
    <location>
        <begin position="212"/>
        <end position="232"/>
    </location>
</feature>
<name>A0A6H0Y342_9PEZI</name>
<dbReference type="PANTHER" id="PTHR33048:SF55">
    <property type="entry name" value="INTEGRAL MEMBRANE PROTEIN"/>
    <property type="match status" value="1"/>
</dbReference>
<evidence type="ECO:0000256" key="1">
    <source>
        <dbReference type="ARBA" id="ARBA00004141"/>
    </source>
</evidence>
<protein>
    <recommendedName>
        <fullName evidence="8">Rhodopsin domain-containing protein</fullName>
    </recommendedName>
</protein>
<evidence type="ECO:0000256" key="2">
    <source>
        <dbReference type="ARBA" id="ARBA00022692"/>
    </source>
</evidence>
<dbReference type="InterPro" id="IPR049326">
    <property type="entry name" value="Rhodopsin_dom_fungi"/>
</dbReference>